<dbReference type="PANTHER" id="PTHR42910">
    <property type="entry name" value="TRANSPORTER SCO4007-RELATED"/>
    <property type="match status" value="1"/>
</dbReference>
<comment type="caution">
    <text evidence="2">The sequence shown here is derived from an EMBL/GenBank/DDBJ whole genome shotgun (WGS) entry which is preliminary data.</text>
</comment>
<feature type="transmembrane region" description="Helical" evidence="1">
    <location>
        <begin position="29"/>
        <end position="51"/>
    </location>
</feature>
<evidence type="ECO:0000313" key="3">
    <source>
        <dbReference type="Proteomes" id="UP000214939"/>
    </source>
</evidence>
<dbReference type="EMBL" id="NNBW01000464">
    <property type="protein sequence ID" value="OYL20337.1"/>
    <property type="molecule type" value="Genomic_DNA"/>
</dbReference>
<dbReference type="PANTHER" id="PTHR42910:SF1">
    <property type="entry name" value="MAJOR FACILITATOR SUPERFAMILY (MFS) PROFILE DOMAIN-CONTAINING PROTEIN"/>
    <property type="match status" value="1"/>
</dbReference>
<feature type="non-terminal residue" evidence="2">
    <location>
        <position position="1"/>
    </location>
</feature>
<feature type="non-terminal residue" evidence="2">
    <location>
        <position position="76"/>
    </location>
</feature>
<name>A0AA44S5F4_STREE</name>
<organism evidence="2 3">
    <name type="scientific">Streptococcus pneumoniae</name>
    <dbReference type="NCBI Taxonomy" id="1313"/>
    <lineage>
        <taxon>Bacteria</taxon>
        <taxon>Bacillati</taxon>
        <taxon>Bacillota</taxon>
        <taxon>Bacilli</taxon>
        <taxon>Lactobacillales</taxon>
        <taxon>Streptococcaceae</taxon>
        <taxon>Streptococcus</taxon>
    </lineage>
</organism>
<protein>
    <submittedName>
        <fullName evidence="2">MFS transporter</fullName>
    </submittedName>
</protein>
<dbReference type="Proteomes" id="UP000214939">
    <property type="component" value="Unassembled WGS sequence"/>
</dbReference>
<dbReference type="AlphaFoldDB" id="A0AA44S5F4"/>
<sequence>LTRLATGIALGVVVVSLLLPLMIQSSSPVGITVLVAAAILLDMGVSANLVLSQRAIFSLAPEIRSRLNGLFMAIFF</sequence>
<feature type="transmembrane region" description="Helical" evidence="1">
    <location>
        <begin position="7"/>
        <end position="23"/>
    </location>
</feature>
<proteinExistence type="predicted"/>
<keyword evidence="1" id="KW-1133">Transmembrane helix</keyword>
<keyword evidence="1" id="KW-0472">Membrane</keyword>
<evidence type="ECO:0000256" key="1">
    <source>
        <dbReference type="SAM" id="Phobius"/>
    </source>
</evidence>
<gene>
    <name evidence="2" type="ORF">A5N45_12795</name>
</gene>
<accession>A0AA44S5F4</accession>
<evidence type="ECO:0000313" key="2">
    <source>
        <dbReference type="EMBL" id="OYL20337.1"/>
    </source>
</evidence>
<reference evidence="2 3" key="1">
    <citation type="submission" date="2017-07" db="EMBL/GenBank/DDBJ databases">
        <title>Invasive disease caused simultaneously by more than one serotype of Streptococcus pneumoniae, South Africa.</title>
        <authorList>
            <person name="Ndlangisa K."/>
            <person name="Du Plessis M."/>
            <person name="Von Gottberg A."/>
        </authorList>
    </citation>
    <scope>NUCLEOTIDE SEQUENCE [LARGE SCALE GENOMIC DNA]</scope>
    <source>
        <strain evidence="2 3">8227-15B</strain>
    </source>
</reference>
<keyword evidence="1" id="KW-0812">Transmembrane</keyword>